<proteinExistence type="predicted"/>
<feature type="chain" id="PRO_5042199041" evidence="1">
    <location>
        <begin position="19"/>
        <end position="195"/>
    </location>
</feature>
<dbReference type="Proteomes" id="UP001217918">
    <property type="component" value="Unassembled WGS sequence"/>
</dbReference>
<name>A0AAD9I3R8_9PEZI</name>
<sequence length="195" mass="22177">MLYPRLFSLVLLLPVATAGLVPLWSSKRGHTIGMGKPRVLAQFNWIPYQLTDVCLDCVRPNNTALYNCTLELNWLDPNSVQTNNVSSTTCSSTWSWDGVTVTRGKSNSYDNKYSTCWQNNPFFFAMEIQEFQSGENLTLGLTHAYYDNITWSDPEDQYPHTFSWPNLGLPLVTRSTRHIKYFGDGPYNATIMGLD</sequence>
<evidence type="ECO:0000256" key="1">
    <source>
        <dbReference type="SAM" id="SignalP"/>
    </source>
</evidence>
<gene>
    <name evidence="2" type="ORF">P8C59_004632</name>
</gene>
<reference evidence="2" key="1">
    <citation type="journal article" date="2023" name="Mol. Plant Microbe Interact.">
        <title>Elucidating the Obligate Nature and Biological Capacity of an Invasive Fungal Corn Pathogen.</title>
        <authorList>
            <person name="MacCready J.S."/>
            <person name="Roggenkamp E.M."/>
            <person name="Gdanetz K."/>
            <person name="Chilvers M.I."/>
        </authorList>
    </citation>
    <scope>NUCLEOTIDE SEQUENCE</scope>
    <source>
        <strain evidence="2">PM02</strain>
    </source>
</reference>
<keyword evidence="1" id="KW-0732">Signal</keyword>
<evidence type="ECO:0000313" key="2">
    <source>
        <dbReference type="EMBL" id="KAK2070104.1"/>
    </source>
</evidence>
<dbReference type="EMBL" id="JAQQPM010000003">
    <property type="protein sequence ID" value="KAK2070104.1"/>
    <property type="molecule type" value="Genomic_DNA"/>
</dbReference>
<protein>
    <submittedName>
        <fullName evidence="2">Uncharacterized protein</fullName>
    </submittedName>
</protein>
<comment type="caution">
    <text evidence="2">The sequence shown here is derived from an EMBL/GenBank/DDBJ whole genome shotgun (WGS) entry which is preliminary data.</text>
</comment>
<evidence type="ECO:0000313" key="3">
    <source>
        <dbReference type="Proteomes" id="UP001217918"/>
    </source>
</evidence>
<organism evidence="2 3">
    <name type="scientific">Phyllachora maydis</name>
    <dbReference type="NCBI Taxonomy" id="1825666"/>
    <lineage>
        <taxon>Eukaryota</taxon>
        <taxon>Fungi</taxon>
        <taxon>Dikarya</taxon>
        <taxon>Ascomycota</taxon>
        <taxon>Pezizomycotina</taxon>
        <taxon>Sordariomycetes</taxon>
        <taxon>Sordariomycetidae</taxon>
        <taxon>Phyllachorales</taxon>
        <taxon>Phyllachoraceae</taxon>
        <taxon>Phyllachora</taxon>
    </lineage>
</organism>
<dbReference type="AlphaFoldDB" id="A0AAD9I3R8"/>
<accession>A0AAD9I3R8</accession>
<feature type="signal peptide" evidence="1">
    <location>
        <begin position="1"/>
        <end position="18"/>
    </location>
</feature>
<keyword evidence="3" id="KW-1185">Reference proteome</keyword>